<sequence length="355" mass="39542">MLFLCALGVSSVSYSYPGVFPQSVFKNLDCGLYWFGNNDSYEKAIPGQSNSYYGSSKPTIIYIHGWQNGTSQNQNRETFNRSDSGGPDVDLAYAWRQAGYNVGILYWNQFADEGEVKDAEAKVWSQNGPQSMRWRDHNGSYHTGPGKSAGQLMFESLRDNMANYTGSRLILAGHSLGNQMAIVVAKKLKDGISAGNANSKLKPKRVALLDPFYSNGSKSYLNDQWTGAKARTYVDQLKSWGVIFEAYRSSSVSNTFLVGDENKGLLNKTAFLELKPWYFQSWQQGEKHGAAVWHYLWSFDFSVPGIKSSSDLGLSAKTSDSRVQTLMNGNQRLIHDLGAYTKSPGDDRHKYGGRL</sequence>
<comment type="caution">
    <text evidence="1">The sequence shown here is derived from an EMBL/GenBank/DDBJ whole genome shotgun (WGS) entry which is preliminary data.</text>
</comment>
<dbReference type="Gene3D" id="3.40.50.1820">
    <property type="entry name" value="alpha/beta hydrolase"/>
    <property type="match status" value="1"/>
</dbReference>
<accession>A0AA37W831</accession>
<dbReference type="AlphaFoldDB" id="A0AA37W831"/>
<reference evidence="1" key="2">
    <citation type="submission" date="2023-01" db="EMBL/GenBank/DDBJ databases">
        <title>Draft genome sequence of Litoribrevibacter albus strain NBRC 110071.</title>
        <authorList>
            <person name="Sun Q."/>
            <person name="Mori K."/>
        </authorList>
    </citation>
    <scope>NUCLEOTIDE SEQUENCE</scope>
    <source>
        <strain evidence="1">NBRC 110071</strain>
    </source>
</reference>
<reference evidence="1" key="1">
    <citation type="journal article" date="2014" name="Int. J. Syst. Evol. Microbiol.">
        <title>Complete genome sequence of Corynebacterium casei LMG S-19264T (=DSM 44701T), isolated from a smear-ripened cheese.</title>
        <authorList>
            <consortium name="US DOE Joint Genome Institute (JGI-PGF)"/>
            <person name="Walter F."/>
            <person name="Albersmeier A."/>
            <person name="Kalinowski J."/>
            <person name="Ruckert C."/>
        </authorList>
    </citation>
    <scope>NUCLEOTIDE SEQUENCE</scope>
    <source>
        <strain evidence="1">NBRC 110071</strain>
    </source>
</reference>
<organism evidence="1 2">
    <name type="scientific">Litoribrevibacter albus</name>
    <dbReference type="NCBI Taxonomy" id="1473156"/>
    <lineage>
        <taxon>Bacteria</taxon>
        <taxon>Pseudomonadati</taxon>
        <taxon>Pseudomonadota</taxon>
        <taxon>Gammaproteobacteria</taxon>
        <taxon>Oceanospirillales</taxon>
        <taxon>Oceanospirillaceae</taxon>
        <taxon>Litoribrevibacter</taxon>
    </lineage>
</organism>
<gene>
    <name evidence="1" type="ORF">GCM10007876_22480</name>
</gene>
<evidence type="ECO:0000313" key="1">
    <source>
        <dbReference type="EMBL" id="GLQ31769.1"/>
    </source>
</evidence>
<dbReference type="Proteomes" id="UP001161389">
    <property type="component" value="Unassembled WGS sequence"/>
</dbReference>
<protein>
    <recommendedName>
        <fullName evidence="3">Cell adhesion domain-containing protein</fullName>
    </recommendedName>
</protein>
<dbReference type="InterPro" id="IPR029058">
    <property type="entry name" value="AB_hydrolase_fold"/>
</dbReference>
<name>A0AA37W831_9GAMM</name>
<evidence type="ECO:0008006" key="3">
    <source>
        <dbReference type="Google" id="ProtNLM"/>
    </source>
</evidence>
<dbReference type="EMBL" id="BSNM01000014">
    <property type="protein sequence ID" value="GLQ31769.1"/>
    <property type="molecule type" value="Genomic_DNA"/>
</dbReference>
<proteinExistence type="predicted"/>
<evidence type="ECO:0000313" key="2">
    <source>
        <dbReference type="Proteomes" id="UP001161389"/>
    </source>
</evidence>
<keyword evidence="2" id="KW-1185">Reference proteome</keyword>
<dbReference type="RefSeq" id="WP_284381484.1">
    <property type="nucleotide sequence ID" value="NZ_BSNM01000014.1"/>
</dbReference>
<dbReference type="SUPFAM" id="SSF53474">
    <property type="entry name" value="alpha/beta-Hydrolases"/>
    <property type="match status" value="1"/>
</dbReference>